<feature type="transmembrane region" description="Helical" evidence="1">
    <location>
        <begin position="20"/>
        <end position="37"/>
    </location>
</feature>
<feature type="transmembrane region" description="Helical" evidence="1">
    <location>
        <begin position="43"/>
        <end position="61"/>
    </location>
</feature>
<sequence>MANREWTLRRNCSITPRQLILVYAALCSVSLVVALIFTMRGAWYILGFAILELTAVGLAFLQYGRHATDREYIALIGNKLLIELVLADCSRQYMLDSRHARVATPESSNDLIAVEAHGIRVEVGRHLAAWKRREFALELGRALRETRPV</sequence>
<gene>
    <name evidence="2" type="ORF">JJB74_08975</name>
</gene>
<evidence type="ECO:0000313" key="3">
    <source>
        <dbReference type="Proteomes" id="UP000622890"/>
    </source>
</evidence>
<name>A0A934SSJ1_9BURK</name>
<dbReference type="InterPro" id="IPR019253">
    <property type="entry name" value="DUF2244_TM"/>
</dbReference>
<reference evidence="2" key="1">
    <citation type="submission" date="2021-01" db="EMBL/GenBank/DDBJ databases">
        <title>Genome sequence of strain Noviherbaspirillum sp. DKR-6.</title>
        <authorList>
            <person name="Chaudhary D.K."/>
        </authorList>
    </citation>
    <scope>NUCLEOTIDE SEQUENCE</scope>
    <source>
        <strain evidence="2">DKR-6</strain>
    </source>
</reference>
<dbReference type="AlphaFoldDB" id="A0A934SSJ1"/>
<organism evidence="2 3">
    <name type="scientific">Noviherbaspirillum pedocola</name>
    <dbReference type="NCBI Taxonomy" id="2801341"/>
    <lineage>
        <taxon>Bacteria</taxon>
        <taxon>Pseudomonadati</taxon>
        <taxon>Pseudomonadota</taxon>
        <taxon>Betaproteobacteria</taxon>
        <taxon>Burkholderiales</taxon>
        <taxon>Oxalobacteraceae</taxon>
        <taxon>Noviherbaspirillum</taxon>
    </lineage>
</organism>
<comment type="caution">
    <text evidence="2">The sequence shown here is derived from an EMBL/GenBank/DDBJ whole genome shotgun (WGS) entry which is preliminary data.</text>
</comment>
<evidence type="ECO:0000256" key="1">
    <source>
        <dbReference type="SAM" id="Phobius"/>
    </source>
</evidence>
<keyword evidence="1" id="KW-0472">Membrane</keyword>
<keyword evidence="1" id="KW-1133">Transmembrane helix</keyword>
<protein>
    <submittedName>
        <fullName evidence="2">DUF2244 domain-containing protein</fullName>
    </submittedName>
</protein>
<dbReference type="Pfam" id="PF10003">
    <property type="entry name" value="DUF2244"/>
    <property type="match status" value="1"/>
</dbReference>
<evidence type="ECO:0000313" key="2">
    <source>
        <dbReference type="EMBL" id="MBK4734734.1"/>
    </source>
</evidence>
<dbReference type="EMBL" id="JAEPBG010000003">
    <property type="protein sequence ID" value="MBK4734734.1"/>
    <property type="molecule type" value="Genomic_DNA"/>
</dbReference>
<keyword evidence="3" id="KW-1185">Reference proteome</keyword>
<proteinExistence type="predicted"/>
<dbReference type="RefSeq" id="WP_200591517.1">
    <property type="nucleotide sequence ID" value="NZ_JAEPBG010000003.1"/>
</dbReference>
<accession>A0A934SSJ1</accession>
<keyword evidence="1" id="KW-0812">Transmembrane</keyword>
<dbReference type="Proteomes" id="UP000622890">
    <property type="component" value="Unassembled WGS sequence"/>
</dbReference>